<dbReference type="AlphaFoldDB" id="A0A0S3K6B9"/>
<dbReference type="Proteomes" id="UP000183039">
    <property type="component" value="Unassembled WGS sequence"/>
</dbReference>
<sequence length="262" mass="30545">MKIAMVQMNIQLQNKKKNFSRMKEYIKNREPVDLILFPEMSLTGFSMDEVACLNEADEYHKQIKLLAKEEKVMIGYGWVQNQNLDKLAENHYVIIDENGVEIMDYTKIHPFSFAKENNHYQAGNQIALKKIKGFMCSIFICYDLRFPEIFQAVSKKAEFIIIAANWPHERIEQWHALLIARAIENQVYIAGINCVGTQNGNQYSGNTLLVHPSGKIIKEGQSHEEILYCELINDVAKIRQSFPVKQDRKEKFYIRLMNHNLE</sequence>
<dbReference type="EMBL" id="JXLC01000004">
    <property type="protein sequence ID" value="OJG92860.1"/>
    <property type="molecule type" value="Genomic_DNA"/>
</dbReference>
<dbReference type="PANTHER" id="PTHR47799">
    <property type="entry name" value="OMEGA-AMIDASE YAFV"/>
    <property type="match status" value="1"/>
</dbReference>
<gene>
    <name evidence="2" type="ORF">ATZ33_00095</name>
    <name evidence="3" type="ORF">RV15_GL002805</name>
</gene>
<dbReference type="PANTHER" id="PTHR47799:SF1">
    <property type="entry name" value="OMEGA-AMIDASE YAFV"/>
    <property type="match status" value="1"/>
</dbReference>
<dbReference type="KEGG" id="ess:ATZ33_00095"/>
<organism evidence="3 5">
    <name type="scientific">Enterococcus silesiacus</name>
    <dbReference type="NCBI Taxonomy" id="332949"/>
    <lineage>
        <taxon>Bacteria</taxon>
        <taxon>Bacillati</taxon>
        <taxon>Bacillota</taxon>
        <taxon>Bacilli</taxon>
        <taxon>Lactobacillales</taxon>
        <taxon>Enterococcaceae</taxon>
        <taxon>Enterococcus</taxon>
    </lineage>
</organism>
<dbReference type="InterPro" id="IPR003010">
    <property type="entry name" value="C-N_Hydrolase"/>
</dbReference>
<dbReference type="InterPro" id="IPR052737">
    <property type="entry name" value="Omega-amidase_YafV"/>
</dbReference>
<dbReference type="SUPFAM" id="SSF56317">
    <property type="entry name" value="Carbon-nitrogen hydrolase"/>
    <property type="match status" value="1"/>
</dbReference>
<dbReference type="RefSeq" id="WP_071876846.1">
    <property type="nucleotide sequence ID" value="NZ_JXLC01000004.1"/>
</dbReference>
<keyword evidence="4" id="KW-1185">Reference proteome</keyword>
<dbReference type="Gene3D" id="3.60.110.10">
    <property type="entry name" value="Carbon-nitrogen hydrolase"/>
    <property type="match status" value="1"/>
</dbReference>
<reference evidence="3 5" key="1">
    <citation type="submission" date="2014-12" db="EMBL/GenBank/DDBJ databases">
        <title>Draft genome sequences of 29 type strains of Enterococci.</title>
        <authorList>
            <person name="Zhong Z."/>
            <person name="Sun Z."/>
            <person name="Liu W."/>
            <person name="Zhang W."/>
            <person name="Zhang H."/>
        </authorList>
    </citation>
    <scope>NUCLEOTIDE SEQUENCE [LARGE SCALE GENOMIC DNA]</scope>
    <source>
        <strain evidence="3 5">DSM 22801</strain>
    </source>
</reference>
<dbReference type="PROSITE" id="PS50263">
    <property type="entry name" value="CN_HYDROLASE"/>
    <property type="match status" value="1"/>
</dbReference>
<proteinExistence type="predicted"/>
<evidence type="ECO:0000313" key="4">
    <source>
        <dbReference type="Proteomes" id="UP000065511"/>
    </source>
</evidence>
<protein>
    <submittedName>
        <fullName evidence="3">Nitrilase/cyanide hydratase and apolipoprotein N-acyltransferase</fullName>
    </submittedName>
</protein>
<evidence type="ECO:0000313" key="3">
    <source>
        <dbReference type="EMBL" id="OJG92860.1"/>
    </source>
</evidence>
<dbReference type="GO" id="GO:0050152">
    <property type="term" value="F:omega-amidase activity"/>
    <property type="evidence" value="ECO:0007669"/>
    <property type="project" value="TreeGrafter"/>
</dbReference>
<dbReference type="GO" id="GO:0106008">
    <property type="term" value="F:2-oxoglutaramate amidase activity"/>
    <property type="evidence" value="ECO:0007669"/>
    <property type="project" value="TreeGrafter"/>
</dbReference>
<dbReference type="EMBL" id="CP013614">
    <property type="protein sequence ID" value="ALR99837.1"/>
    <property type="molecule type" value="Genomic_DNA"/>
</dbReference>
<evidence type="ECO:0000313" key="2">
    <source>
        <dbReference type="EMBL" id="ALR99837.1"/>
    </source>
</evidence>
<dbReference type="Proteomes" id="UP000065511">
    <property type="component" value="Chromosome"/>
</dbReference>
<accession>A0A0S3K6B9</accession>
<dbReference type="InterPro" id="IPR036526">
    <property type="entry name" value="C-N_Hydrolase_sf"/>
</dbReference>
<reference evidence="2 4" key="2">
    <citation type="submission" date="2015-12" db="EMBL/GenBank/DDBJ databases">
        <authorList>
            <person name="Lauer A."/>
            <person name="Humrighouse B."/>
            <person name="Loparev V."/>
            <person name="Shewmaker P.L."/>
            <person name="Whitney A.M."/>
            <person name="McLaughlin R.W."/>
        </authorList>
    </citation>
    <scope>NUCLEOTIDE SEQUENCE [LARGE SCALE GENOMIC DNA]</scope>
    <source>
        <strain evidence="2 4">LMG 23085</strain>
    </source>
</reference>
<evidence type="ECO:0000313" key="5">
    <source>
        <dbReference type="Proteomes" id="UP000183039"/>
    </source>
</evidence>
<dbReference type="Pfam" id="PF00795">
    <property type="entry name" value="CN_hydrolase"/>
    <property type="match status" value="1"/>
</dbReference>
<name>A0A0S3K6B9_9ENTE</name>
<feature type="domain" description="CN hydrolase" evidence="1">
    <location>
        <begin position="1"/>
        <end position="233"/>
    </location>
</feature>
<dbReference type="OrthoDB" id="9811121at2"/>
<evidence type="ECO:0000259" key="1">
    <source>
        <dbReference type="PROSITE" id="PS50263"/>
    </source>
</evidence>